<evidence type="ECO:0008006" key="4">
    <source>
        <dbReference type="Google" id="ProtNLM"/>
    </source>
</evidence>
<dbReference type="AlphaFoldDB" id="A0A5C4RT16"/>
<keyword evidence="1" id="KW-0472">Membrane</keyword>
<organism evidence="2 3">
    <name type="scientific">Arenimonas terrae</name>
    <dbReference type="NCBI Taxonomy" id="2546226"/>
    <lineage>
        <taxon>Bacteria</taxon>
        <taxon>Pseudomonadati</taxon>
        <taxon>Pseudomonadota</taxon>
        <taxon>Gammaproteobacteria</taxon>
        <taxon>Lysobacterales</taxon>
        <taxon>Lysobacteraceae</taxon>
        <taxon>Arenimonas</taxon>
    </lineage>
</organism>
<feature type="transmembrane region" description="Helical" evidence="1">
    <location>
        <begin position="12"/>
        <end position="35"/>
    </location>
</feature>
<keyword evidence="1" id="KW-0812">Transmembrane</keyword>
<name>A0A5C4RT16_9GAMM</name>
<evidence type="ECO:0000256" key="1">
    <source>
        <dbReference type="SAM" id="Phobius"/>
    </source>
</evidence>
<dbReference type="OrthoDB" id="5767765at2"/>
<proteinExistence type="predicted"/>
<gene>
    <name evidence="2" type="ORF">E1B00_00760</name>
</gene>
<evidence type="ECO:0000313" key="2">
    <source>
        <dbReference type="EMBL" id="TNJ34356.1"/>
    </source>
</evidence>
<dbReference type="Proteomes" id="UP000305760">
    <property type="component" value="Unassembled WGS sequence"/>
</dbReference>
<feature type="transmembrane region" description="Helical" evidence="1">
    <location>
        <begin position="41"/>
        <end position="66"/>
    </location>
</feature>
<comment type="caution">
    <text evidence="2">The sequence shown here is derived from an EMBL/GenBank/DDBJ whole genome shotgun (WGS) entry which is preliminary data.</text>
</comment>
<keyword evidence="1" id="KW-1133">Transmembrane helix</keyword>
<dbReference type="EMBL" id="SMDR01000001">
    <property type="protein sequence ID" value="TNJ34356.1"/>
    <property type="molecule type" value="Genomic_DNA"/>
</dbReference>
<accession>A0A5C4RT16</accession>
<keyword evidence="3" id="KW-1185">Reference proteome</keyword>
<sequence length="176" mass="19407">MDRRLALTPLGKAPVLFAIGFGAVLPLVIAVVVILQVRSEALSPAFMLLIQGVVAVSVLAVVLPMWRREASFDGRRLRVKATFYTREAPLADFDLAAARAVDLREHTELQPRLKTNGFALPGFQAGHFRLRDRRKAFCLVTDPSKVLALPHADGRVWLLSLEHPQAVLDILRRAAG</sequence>
<evidence type="ECO:0000313" key="3">
    <source>
        <dbReference type="Proteomes" id="UP000305760"/>
    </source>
</evidence>
<reference evidence="2 3" key="1">
    <citation type="submission" date="2019-03" db="EMBL/GenBank/DDBJ databases">
        <title>Arenimonas daejeonensis sp. nov., isolated from compost.</title>
        <authorList>
            <person name="Jeon C.O."/>
        </authorList>
    </citation>
    <scope>NUCLEOTIDE SEQUENCE [LARGE SCALE GENOMIC DNA]</scope>
    <source>
        <strain evidence="2 3">R29</strain>
    </source>
</reference>
<dbReference type="RefSeq" id="WP_139444765.1">
    <property type="nucleotide sequence ID" value="NZ_SMDR01000001.1"/>
</dbReference>
<protein>
    <recommendedName>
        <fullName evidence="4">Bacterial Pleckstrin homology domain-containing protein</fullName>
    </recommendedName>
</protein>